<keyword evidence="1" id="KW-0812">Transmembrane</keyword>
<keyword evidence="1" id="KW-0472">Membrane</keyword>
<reference evidence="4" key="1">
    <citation type="submission" date="2017-09" db="EMBL/GenBank/DDBJ databases">
        <title>Depth-based differentiation of microbial function through sediment-hosted aquifers and enrichment of novel symbionts in the deep terrestrial subsurface.</title>
        <authorList>
            <person name="Probst A.J."/>
            <person name="Ladd B."/>
            <person name="Jarett J.K."/>
            <person name="Geller-Mcgrath D.E."/>
            <person name="Sieber C.M.K."/>
            <person name="Emerson J.B."/>
            <person name="Anantharaman K."/>
            <person name="Thomas B.C."/>
            <person name="Malmstrom R."/>
            <person name="Stieglmeier M."/>
            <person name="Klingl A."/>
            <person name="Woyke T."/>
            <person name="Ryan C.M."/>
            <person name="Banfield J.F."/>
        </authorList>
    </citation>
    <scope>NUCLEOTIDE SEQUENCE [LARGE SCALE GENOMIC DNA]</scope>
</reference>
<sequence length="122" mass="12834">MKKFIVLFIAILLLLSPAMSAAEGLGDAAGKLGSFQTGGLSSDLGGTAQNVVKAIFWVVGTTFLLLSVYGGIVWIKAAGREEEVNRAKKIIVAAVIGLVVVFASYAITNFVMNRVQGIETTE</sequence>
<evidence type="ECO:0000256" key="2">
    <source>
        <dbReference type="SAM" id="SignalP"/>
    </source>
</evidence>
<keyword evidence="1" id="KW-1133">Transmembrane helix</keyword>
<feature type="transmembrane region" description="Helical" evidence="1">
    <location>
        <begin position="90"/>
        <end position="112"/>
    </location>
</feature>
<dbReference type="Pfam" id="PF18895">
    <property type="entry name" value="T4SS_pilin"/>
    <property type="match status" value="1"/>
</dbReference>
<evidence type="ECO:0000313" key="4">
    <source>
        <dbReference type="Proteomes" id="UP000231426"/>
    </source>
</evidence>
<dbReference type="InterPro" id="IPR043993">
    <property type="entry name" value="T4SS_pilin"/>
</dbReference>
<dbReference type="EMBL" id="PFBV01000003">
    <property type="protein sequence ID" value="PIT88633.1"/>
    <property type="molecule type" value="Genomic_DNA"/>
</dbReference>
<organism evidence="3 4">
    <name type="scientific">Candidatus Magasanikbacteria bacterium CG10_big_fil_rev_8_21_14_0_10_36_32</name>
    <dbReference type="NCBI Taxonomy" id="1974646"/>
    <lineage>
        <taxon>Bacteria</taxon>
        <taxon>Candidatus Magasanikiibacteriota</taxon>
    </lineage>
</organism>
<dbReference type="Proteomes" id="UP000231426">
    <property type="component" value="Unassembled WGS sequence"/>
</dbReference>
<accession>A0A2M6W787</accession>
<feature type="chain" id="PRO_5014714553" evidence="2">
    <location>
        <begin position="22"/>
        <end position="122"/>
    </location>
</feature>
<name>A0A2M6W787_9BACT</name>
<feature type="transmembrane region" description="Helical" evidence="1">
    <location>
        <begin position="54"/>
        <end position="78"/>
    </location>
</feature>
<evidence type="ECO:0000313" key="3">
    <source>
        <dbReference type="EMBL" id="PIT88633.1"/>
    </source>
</evidence>
<feature type="signal peptide" evidence="2">
    <location>
        <begin position="1"/>
        <end position="21"/>
    </location>
</feature>
<evidence type="ECO:0000256" key="1">
    <source>
        <dbReference type="SAM" id="Phobius"/>
    </source>
</evidence>
<gene>
    <name evidence="3" type="ORF">COU29_02565</name>
</gene>
<keyword evidence="2" id="KW-0732">Signal</keyword>
<dbReference type="AlphaFoldDB" id="A0A2M6W787"/>
<protein>
    <submittedName>
        <fullName evidence="3">Uncharacterized protein</fullName>
    </submittedName>
</protein>
<comment type="caution">
    <text evidence="3">The sequence shown here is derived from an EMBL/GenBank/DDBJ whole genome shotgun (WGS) entry which is preliminary data.</text>
</comment>
<proteinExistence type="predicted"/>